<evidence type="ECO:0000256" key="2">
    <source>
        <dbReference type="ARBA" id="ARBA00023002"/>
    </source>
</evidence>
<evidence type="ECO:0000259" key="4">
    <source>
        <dbReference type="PROSITE" id="PS51176"/>
    </source>
</evidence>
<dbReference type="InterPro" id="IPR008927">
    <property type="entry name" value="6-PGluconate_DH-like_C_sf"/>
</dbReference>
<dbReference type="SUPFAM" id="SSF48179">
    <property type="entry name" value="6-phosphogluconate dehydrogenase C-terminal domain-like"/>
    <property type="match status" value="1"/>
</dbReference>
<name>A0A1C4UXM8_9ACTN</name>
<dbReference type="PANTHER" id="PTHR21363">
    <property type="entry name" value="PREPHENATE DEHYDROGENASE"/>
    <property type="match status" value="1"/>
</dbReference>
<gene>
    <name evidence="5" type="ORF">GA0070558_105190</name>
</gene>
<dbReference type="Pfam" id="PF02153">
    <property type="entry name" value="PDH_N"/>
    <property type="match status" value="1"/>
</dbReference>
<dbReference type="InterPro" id="IPR050812">
    <property type="entry name" value="Preph/Arog_dehydrog"/>
</dbReference>
<dbReference type="RefSeq" id="WP_256091797.1">
    <property type="nucleotide sequence ID" value="NZ_FMCW01000005.1"/>
</dbReference>
<evidence type="ECO:0000313" key="5">
    <source>
        <dbReference type="EMBL" id="SCE76426.1"/>
    </source>
</evidence>
<dbReference type="EMBL" id="FMCW01000005">
    <property type="protein sequence ID" value="SCE76426.1"/>
    <property type="molecule type" value="Genomic_DNA"/>
</dbReference>
<dbReference type="Pfam" id="PF20463">
    <property type="entry name" value="PDH_C"/>
    <property type="match status" value="1"/>
</dbReference>
<dbReference type="InterPro" id="IPR046825">
    <property type="entry name" value="PDH_C"/>
</dbReference>
<evidence type="ECO:0000256" key="3">
    <source>
        <dbReference type="SAM" id="MobiDB-lite"/>
    </source>
</evidence>
<dbReference type="Gene3D" id="3.40.50.720">
    <property type="entry name" value="NAD(P)-binding Rossmann-like Domain"/>
    <property type="match status" value="1"/>
</dbReference>
<dbReference type="GO" id="GO:0070403">
    <property type="term" value="F:NAD+ binding"/>
    <property type="evidence" value="ECO:0007669"/>
    <property type="project" value="InterPro"/>
</dbReference>
<evidence type="ECO:0000256" key="1">
    <source>
        <dbReference type="ARBA" id="ARBA00007964"/>
    </source>
</evidence>
<dbReference type="GO" id="GO:0006571">
    <property type="term" value="P:tyrosine biosynthetic process"/>
    <property type="evidence" value="ECO:0007669"/>
    <property type="project" value="InterPro"/>
</dbReference>
<reference evidence="5 6" key="1">
    <citation type="submission" date="2016-06" db="EMBL/GenBank/DDBJ databases">
        <authorList>
            <person name="Kjaerup R.B."/>
            <person name="Dalgaard T.S."/>
            <person name="Juul-Madsen H.R."/>
        </authorList>
    </citation>
    <scope>NUCLEOTIDE SEQUENCE [LARGE SCALE GENOMIC DNA]</scope>
    <source>
        <strain evidence="5 6">DSM 45626</strain>
    </source>
</reference>
<comment type="similarity">
    <text evidence="1">Belongs to the prephenate/arogenate dehydrogenase family.</text>
</comment>
<dbReference type="AlphaFoldDB" id="A0A1C4UXM8"/>
<dbReference type="InterPro" id="IPR036291">
    <property type="entry name" value="NAD(P)-bd_dom_sf"/>
</dbReference>
<dbReference type="PANTHER" id="PTHR21363:SF0">
    <property type="entry name" value="PREPHENATE DEHYDROGENASE [NADP(+)]"/>
    <property type="match status" value="1"/>
</dbReference>
<dbReference type="GO" id="GO:0004665">
    <property type="term" value="F:prephenate dehydrogenase (NADP+) activity"/>
    <property type="evidence" value="ECO:0007669"/>
    <property type="project" value="InterPro"/>
</dbReference>
<dbReference type="Gene3D" id="1.10.3660.10">
    <property type="entry name" value="6-phosphogluconate dehydrogenase C-terminal like domain"/>
    <property type="match status" value="1"/>
</dbReference>
<dbReference type="PROSITE" id="PS51176">
    <property type="entry name" value="PDH_ADH"/>
    <property type="match status" value="1"/>
</dbReference>
<feature type="region of interest" description="Disordered" evidence="3">
    <location>
        <begin position="289"/>
        <end position="326"/>
    </location>
</feature>
<evidence type="ECO:0000313" key="6">
    <source>
        <dbReference type="Proteomes" id="UP000199375"/>
    </source>
</evidence>
<dbReference type="InterPro" id="IPR003099">
    <property type="entry name" value="Prephen_DH"/>
</dbReference>
<keyword evidence="2" id="KW-0560">Oxidoreductase</keyword>
<protein>
    <submittedName>
        <fullName evidence="5">Prephenate dehydrogenase</fullName>
    </submittedName>
</protein>
<dbReference type="GO" id="GO:0008977">
    <property type="term" value="F:prephenate dehydrogenase (NAD+) activity"/>
    <property type="evidence" value="ECO:0007669"/>
    <property type="project" value="InterPro"/>
</dbReference>
<accession>A0A1C4UXM8</accession>
<feature type="compositionally biased region" description="Acidic residues" evidence="3">
    <location>
        <begin position="303"/>
        <end position="321"/>
    </location>
</feature>
<sequence length="373" mass="37604">MVDSLRAAVVGTGLIGGSILLRLRERGVDVAGWDPDAATRAEGRARGIDFPDALADAVRDRDVVFLCGPLSSLPETLRTVGGLTGTDCVLTDVGSTKGGIAAYAAGHGLTGRFVPGHPMAGTERAGLTAASPALFDGAAWVLCPTAAGLDRFRTLAALLVDVFGARIVPLDPDAHDAAAALASHLPHLLAGALAATVAEADLRDAALGLAAGSFRDGTRVVGTPAARTVDMLLNNRDQVLAQLDRVRGLLDRYAAALRGGDAAALADLQQRARGLRLALLDRELPAAAPRTFPRALPPGAEPDGAEPDGAEPDGAEPDDAAADGAAADGAARGAAADGELAYLLSLGAAGGYLTGCAVTDATVTYAAHLPRGC</sequence>
<dbReference type="InterPro" id="IPR046826">
    <property type="entry name" value="PDH_N"/>
</dbReference>
<dbReference type="Proteomes" id="UP000199375">
    <property type="component" value="Unassembled WGS sequence"/>
</dbReference>
<dbReference type="SUPFAM" id="SSF51735">
    <property type="entry name" value="NAD(P)-binding Rossmann-fold domains"/>
    <property type="match status" value="1"/>
</dbReference>
<feature type="domain" description="Prephenate/arogenate dehydrogenase" evidence="4">
    <location>
        <begin position="5"/>
        <end position="287"/>
    </location>
</feature>
<proteinExistence type="inferred from homology"/>
<organism evidence="5 6">
    <name type="scientific">Micromonospora haikouensis</name>
    <dbReference type="NCBI Taxonomy" id="686309"/>
    <lineage>
        <taxon>Bacteria</taxon>
        <taxon>Bacillati</taxon>
        <taxon>Actinomycetota</taxon>
        <taxon>Actinomycetes</taxon>
        <taxon>Micromonosporales</taxon>
        <taxon>Micromonosporaceae</taxon>
        <taxon>Micromonospora</taxon>
    </lineage>
</organism>